<accession>A0A023B1D6</accession>
<proteinExistence type="predicted"/>
<dbReference type="Proteomes" id="UP000019763">
    <property type="component" value="Unassembled WGS sequence"/>
</dbReference>
<name>A0A023B1D6_GRENI</name>
<feature type="domain" description="Glycosyl transferase family 25" evidence="1">
    <location>
        <begin position="2"/>
        <end position="102"/>
    </location>
</feature>
<reference evidence="2" key="1">
    <citation type="submission" date="2013-12" db="EMBL/GenBank/DDBJ databases">
        <authorList>
            <person name="Omoto C.K."/>
            <person name="Sibley D."/>
            <person name="Venepally P."/>
            <person name="Hadjithomas M."/>
            <person name="Karamycheva S."/>
            <person name="Brunk B."/>
            <person name="Roos D."/>
            <person name="Caler E."/>
            <person name="Lorenzi H."/>
        </authorList>
    </citation>
    <scope>NUCLEOTIDE SEQUENCE</scope>
</reference>
<dbReference type="EMBL" id="AFNH02001011">
    <property type="protein sequence ID" value="EZG45750.1"/>
    <property type="molecule type" value="Genomic_DNA"/>
</dbReference>
<sequence>MYVINLAHHTERAEYIRSTFSRKEHGVRFVTAVNGLDPEALYAQVSNLDDLDRLRNDGDRYTLWKTGATRGQLGNTVSLLNAMAQALEDDMEYAIIAEDDVADATKCLFPAPLSSYVAYANKHYSGWHNIRLEWGVHRPVVNLIKRYWYHQVKKRLTESALRQTPSDIPELGRTYGHWTGEEDFPILTPSTAGWGTVAVLWSRAGMQYLTSALQADADNEQHPARWTCPREYRCISDNFFWHLGPPNTTLITTPPLIGCRMAESSTAEIRGRRTNNLLTHVGITAINTHWLLETYEMLQPRRPGIDTWPPLLQYSVGNAVWS</sequence>
<evidence type="ECO:0000313" key="2">
    <source>
        <dbReference type="EMBL" id="EZG45750.1"/>
    </source>
</evidence>
<dbReference type="GO" id="GO:0016740">
    <property type="term" value="F:transferase activity"/>
    <property type="evidence" value="ECO:0007669"/>
    <property type="project" value="UniProtKB-KW"/>
</dbReference>
<comment type="caution">
    <text evidence="2">The sequence shown here is derived from an EMBL/GenBank/DDBJ whole genome shotgun (WGS) entry which is preliminary data.</text>
</comment>
<gene>
    <name evidence="2" type="ORF">GNI_136970</name>
</gene>
<protein>
    <submittedName>
        <fullName evidence="2">LPS glycosyltransferase</fullName>
    </submittedName>
</protein>
<evidence type="ECO:0000313" key="3">
    <source>
        <dbReference type="Proteomes" id="UP000019763"/>
    </source>
</evidence>
<dbReference type="Pfam" id="PF01755">
    <property type="entry name" value="Glyco_transf_25"/>
    <property type="match status" value="1"/>
</dbReference>
<organism evidence="2 3">
    <name type="scientific">Gregarina niphandrodes</name>
    <name type="common">Septate eugregarine</name>
    <dbReference type="NCBI Taxonomy" id="110365"/>
    <lineage>
        <taxon>Eukaryota</taxon>
        <taxon>Sar</taxon>
        <taxon>Alveolata</taxon>
        <taxon>Apicomplexa</taxon>
        <taxon>Conoidasida</taxon>
        <taxon>Gregarinasina</taxon>
        <taxon>Eugregarinorida</taxon>
        <taxon>Gregarinidae</taxon>
        <taxon>Gregarina</taxon>
    </lineage>
</organism>
<dbReference type="VEuPathDB" id="CryptoDB:GNI_136970"/>
<keyword evidence="3" id="KW-1185">Reference proteome</keyword>
<dbReference type="InterPro" id="IPR002654">
    <property type="entry name" value="Glyco_trans_25"/>
</dbReference>
<dbReference type="GeneID" id="22914880"/>
<evidence type="ECO:0000259" key="1">
    <source>
        <dbReference type="Pfam" id="PF01755"/>
    </source>
</evidence>
<dbReference type="AlphaFoldDB" id="A0A023B1D6"/>
<dbReference type="eggNOG" id="ENOG502SGZH">
    <property type="taxonomic scope" value="Eukaryota"/>
</dbReference>
<dbReference type="RefSeq" id="XP_011132456.1">
    <property type="nucleotide sequence ID" value="XM_011134154.1"/>
</dbReference>